<comment type="caution">
    <text evidence="2">The sequence shown here is derived from an EMBL/GenBank/DDBJ whole genome shotgun (WGS) entry which is preliminary data.</text>
</comment>
<dbReference type="AlphaFoldDB" id="A0A8H5ZYJ2"/>
<gene>
    <name evidence="2" type="ORF">ETB97_007044</name>
</gene>
<dbReference type="Proteomes" id="UP000541154">
    <property type="component" value="Unassembled WGS sequence"/>
</dbReference>
<protein>
    <submittedName>
        <fullName evidence="2">Uncharacterized protein</fullName>
    </submittedName>
</protein>
<reference evidence="2 3" key="1">
    <citation type="submission" date="2019-04" db="EMBL/GenBank/DDBJ databases">
        <title>Aspergillus burnettii sp. nov., novel species from soil in southeast Queensland.</title>
        <authorList>
            <person name="Gilchrist C.L.M."/>
            <person name="Pitt J.I."/>
            <person name="Lange L."/>
            <person name="Lacey H.J."/>
            <person name="Vuong D."/>
            <person name="Midgley D.J."/>
            <person name="Greenfield P."/>
            <person name="Bradbury M."/>
            <person name="Lacey E."/>
            <person name="Busk P.K."/>
            <person name="Pilgaard B."/>
            <person name="Chooi Y.H."/>
            <person name="Piggott A.M."/>
        </authorList>
    </citation>
    <scope>NUCLEOTIDE SEQUENCE [LARGE SCALE GENOMIC DNA]</scope>
    <source>
        <strain evidence="2 3">FRR 5400</strain>
    </source>
</reference>
<evidence type="ECO:0000313" key="3">
    <source>
        <dbReference type="Proteomes" id="UP000541154"/>
    </source>
</evidence>
<feature type="region of interest" description="Disordered" evidence="1">
    <location>
        <begin position="1"/>
        <end position="20"/>
    </location>
</feature>
<name>A0A8H5ZYJ2_PETAA</name>
<organism evidence="2 3">
    <name type="scientific">Petromyces alliaceus</name>
    <name type="common">Aspergillus alliaceus</name>
    <dbReference type="NCBI Taxonomy" id="209559"/>
    <lineage>
        <taxon>Eukaryota</taxon>
        <taxon>Fungi</taxon>
        <taxon>Dikarya</taxon>
        <taxon>Ascomycota</taxon>
        <taxon>Pezizomycotina</taxon>
        <taxon>Eurotiomycetes</taxon>
        <taxon>Eurotiomycetidae</taxon>
        <taxon>Eurotiales</taxon>
        <taxon>Aspergillaceae</taxon>
        <taxon>Aspergillus</taxon>
        <taxon>Aspergillus subgen. Circumdati</taxon>
    </lineage>
</organism>
<accession>A0A8H5ZYJ2</accession>
<evidence type="ECO:0000313" key="2">
    <source>
        <dbReference type="EMBL" id="KAF5856655.1"/>
    </source>
</evidence>
<proteinExistence type="predicted"/>
<keyword evidence="3" id="KW-1185">Reference proteome</keyword>
<dbReference type="EMBL" id="SPNV01000303">
    <property type="protein sequence ID" value="KAF5856655.1"/>
    <property type="molecule type" value="Genomic_DNA"/>
</dbReference>
<sequence>MSSTGIDHRRQSQDDGLTSKDRKYNHCFQRIKVFEGGTHHHFLGSQQAGILRHLSDAFQWYNPKQEPSHRPPVATKSMEEGMFLARHVVVETEAEAVPECLLQDVQGQCVCPVYII</sequence>
<evidence type="ECO:0000256" key="1">
    <source>
        <dbReference type="SAM" id="MobiDB-lite"/>
    </source>
</evidence>